<dbReference type="AlphaFoldDB" id="A0A6P2J2D6"/>
<organism evidence="2 3">
    <name type="scientific">Burkholderia lata (strain ATCC 17760 / DSM 23089 / LMG 22485 / NCIMB 9086 / R18194 / 383)</name>
    <dbReference type="NCBI Taxonomy" id="482957"/>
    <lineage>
        <taxon>Bacteria</taxon>
        <taxon>Pseudomonadati</taxon>
        <taxon>Pseudomonadota</taxon>
        <taxon>Betaproteobacteria</taxon>
        <taxon>Burkholderiales</taxon>
        <taxon>Burkholderiaceae</taxon>
        <taxon>Burkholderia</taxon>
        <taxon>Burkholderia cepacia complex</taxon>
    </lineage>
</organism>
<evidence type="ECO:0000313" key="2">
    <source>
        <dbReference type="EMBL" id="VWB35880.1"/>
    </source>
</evidence>
<sequence>MGACTVASVVAVPAFAPASWPRSDATSRVSVSTVASRRATRSASGTGGWAGGACIATVSGVAPLALRLRCCSVLSRQNPIAAPSTAPVMAEKSPINAAIPPTMKPIAVKAQFISPCSLSRIVIGLRSDVCRSRRYRHGRQANRHALLTTVAAMAACVAISLLAGNVSQRLLRIFRVGAVSRRAPSGVAARLFARSCFLLVDALRFRLSRATRDRT</sequence>
<dbReference type="Proteomes" id="UP000494170">
    <property type="component" value="Unassembled WGS sequence"/>
</dbReference>
<keyword evidence="1" id="KW-0812">Transmembrane</keyword>
<dbReference type="EMBL" id="CABVPY010000008">
    <property type="protein sequence ID" value="VWB35880.1"/>
    <property type="molecule type" value="Genomic_DNA"/>
</dbReference>
<keyword evidence="1" id="KW-0472">Membrane</keyword>
<proteinExistence type="predicted"/>
<gene>
    <name evidence="2" type="ORF">BLA6863_01566</name>
</gene>
<keyword evidence="1" id="KW-1133">Transmembrane helix</keyword>
<evidence type="ECO:0000313" key="3">
    <source>
        <dbReference type="Proteomes" id="UP000494170"/>
    </source>
</evidence>
<reference evidence="2 3" key="1">
    <citation type="submission" date="2019-09" db="EMBL/GenBank/DDBJ databases">
        <authorList>
            <person name="Depoorter E."/>
        </authorList>
    </citation>
    <scope>NUCLEOTIDE SEQUENCE [LARGE SCALE GENOMIC DNA]</scope>
    <source>
        <strain evidence="2">LMG 6863</strain>
    </source>
</reference>
<name>A0A6P2J2D6_BURL3</name>
<evidence type="ECO:0000256" key="1">
    <source>
        <dbReference type="SAM" id="Phobius"/>
    </source>
</evidence>
<accession>A0A6P2J2D6</accession>
<feature type="transmembrane region" description="Helical" evidence="1">
    <location>
        <begin position="144"/>
        <end position="167"/>
    </location>
</feature>
<protein>
    <submittedName>
        <fullName evidence="2">Uncharacterized protein</fullName>
    </submittedName>
</protein>